<feature type="region of interest" description="Disordered" evidence="16">
    <location>
        <begin position="535"/>
        <end position="554"/>
    </location>
</feature>
<feature type="domain" description="Glucose-methanol-choline oxidoreductase C-terminal" evidence="18">
    <location>
        <begin position="458"/>
        <end position="521"/>
    </location>
</feature>
<dbReference type="PANTHER" id="PTHR47470:SF1">
    <property type="entry name" value="FAD-DEPENDENT OXIDOREDUCTASE 2 FAD BINDING DOMAIN-CONTAINING PROTEIN"/>
    <property type="match status" value="1"/>
</dbReference>
<evidence type="ECO:0000256" key="11">
    <source>
        <dbReference type="ARBA" id="ARBA00038856"/>
    </source>
</evidence>
<name>A0A378SIF9_9MYCO</name>
<dbReference type="EMBL" id="UGQM01000001">
    <property type="protein sequence ID" value="STZ42490.1"/>
    <property type="molecule type" value="Genomic_DNA"/>
</dbReference>
<dbReference type="GO" id="GO:0016995">
    <property type="term" value="F:cholesterol oxidase activity"/>
    <property type="evidence" value="ECO:0007669"/>
    <property type="project" value="UniProtKB-EC"/>
</dbReference>
<dbReference type="InterPro" id="IPR052542">
    <property type="entry name" value="Cholesterol_Oxidase"/>
</dbReference>
<comment type="similarity">
    <text evidence="2">Belongs to the GMC oxidoreductase family.</text>
</comment>
<evidence type="ECO:0000256" key="13">
    <source>
        <dbReference type="ARBA" id="ARBA00049723"/>
    </source>
</evidence>
<evidence type="ECO:0000256" key="4">
    <source>
        <dbReference type="ARBA" id="ARBA00022630"/>
    </source>
</evidence>
<accession>A0A378SIF9</accession>
<evidence type="ECO:0000259" key="18">
    <source>
        <dbReference type="Pfam" id="PF05199"/>
    </source>
</evidence>
<evidence type="ECO:0000259" key="17">
    <source>
        <dbReference type="Pfam" id="PF00732"/>
    </source>
</evidence>
<dbReference type="RefSeq" id="WP_115326982.1">
    <property type="nucleotide sequence ID" value="NZ_JACKST010000108.1"/>
</dbReference>
<dbReference type="InterPro" id="IPR000172">
    <property type="entry name" value="GMC_OxRdtase_N"/>
</dbReference>
<evidence type="ECO:0000256" key="10">
    <source>
        <dbReference type="ARBA" id="ARBA00023235"/>
    </source>
</evidence>
<dbReference type="GO" id="GO:0004769">
    <property type="term" value="F:steroid Delta-isomerase activity"/>
    <property type="evidence" value="ECO:0007669"/>
    <property type="project" value="UniProtKB-EC"/>
</dbReference>
<feature type="domain" description="Glucose-methanol-choline oxidoreductase N-terminal" evidence="17">
    <location>
        <begin position="203"/>
        <end position="299"/>
    </location>
</feature>
<dbReference type="EC" id="1.1.3.6" evidence="13"/>
<keyword evidence="6 19" id="KW-0560">Oxidoreductase</keyword>
<keyword evidence="9" id="KW-0753">Steroid metabolism</keyword>
<dbReference type="Pfam" id="PF00732">
    <property type="entry name" value="GMC_oxred_N"/>
    <property type="match status" value="1"/>
</dbReference>
<evidence type="ECO:0000256" key="9">
    <source>
        <dbReference type="ARBA" id="ARBA00023221"/>
    </source>
</evidence>
<evidence type="ECO:0000313" key="19">
    <source>
        <dbReference type="EMBL" id="STZ42490.1"/>
    </source>
</evidence>
<keyword evidence="8" id="KW-1207">Sterol metabolism</keyword>
<sequence>MELQNGPCADEVNYLIIGSGFGGSVMAAELATRRRGVCLFERGKAYPPGSFPRRVMEIDDSIWAPGFGKHGMFDLWSFDGIDAVTASGLGGGSLIYANVMLEKPAQWFTQPVPDGNGKTETWSFTHRDLRDHYRAVREVLQVQEIPQSLHEEHSKKTTKFLDAGSVLAPLAVRFDGADGPAKGAPLPPADYPNIHGDDVERTTCTMCGECDVGCNRGAKSSLDHTYLSMAAHHGAQICVRTEVREIAPCTDDSDYLFEVAYVVHPECRNKSEPVEGVIRAKRVILAAGTLGSTYLMLRSKKLGLSDCAALGKRFCGNGDLLGFALPDGDDDELLPSGGPVITTYRSYDEGERRILLQDGGLPNLATWGWGPDDLREALAKLSVPRFASAWLRRLRWPLPLLGMGADIPDGQLCLKDSDDTKMTCTWKKHTSDKHFQDVARRMEALTKDLGAGFLRNFLWDFINEVITVHPLGGCPADTSAQEGVVDSYGRVRGVPGLWITDGSVMPGPVGANPSLTIAAFARRAAHELRKEDLATPSLPAPFIPQPYGDSDRSG</sequence>
<dbReference type="Gene3D" id="3.50.50.60">
    <property type="entry name" value="FAD/NAD(P)-binding domain"/>
    <property type="match status" value="3"/>
</dbReference>
<dbReference type="InterPro" id="IPR036188">
    <property type="entry name" value="FAD/NAD-bd_sf"/>
</dbReference>
<protein>
    <recommendedName>
        <fullName evidence="14">Cholesterol oxidase</fullName>
        <ecNumber evidence="13">1.1.3.6</ecNumber>
        <ecNumber evidence="11">5.3.3.1</ecNumber>
    </recommendedName>
    <alternativeName>
        <fullName evidence="15">Cholesterol isomerase</fullName>
    </alternativeName>
</protein>
<dbReference type="GO" id="GO:0050660">
    <property type="term" value="F:flavin adenine dinucleotide binding"/>
    <property type="evidence" value="ECO:0007669"/>
    <property type="project" value="InterPro"/>
</dbReference>
<evidence type="ECO:0000256" key="12">
    <source>
        <dbReference type="ARBA" id="ARBA00049645"/>
    </source>
</evidence>
<comment type="pathway">
    <text evidence="12">Steroid metabolism; cholesterol degradation.</text>
</comment>
<gene>
    <name evidence="19" type="primary">choD_2</name>
    <name evidence="19" type="ORF">NCTC10742_01702</name>
</gene>
<proteinExistence type="inferred from homology"/>
<evidence type="ECO:0000256" key="3">
    <source>
        <dbReference type="ARBA" id="ARBA00022548"/>
    </source>
</evidence>
<evidence type="ECO:0000256" key="16">
    <source>
        <dbReference type="SAM" id="MobiDB-lite"/>
    </source>
</evidence>
<keyword evidence="7" id="KW-0443">Lipid metabolism</keyword>
<evidence type="ECO:0000256" key="8">
    <source>
        <dbReference type="ARBA" id="ARBA00023166"/>
    </source>
</evidence>
<keyword evidence="5" id="KW-0274">FAD</keyword>
<dbReference type="EC" id="5.3.3.1" evidence="11"/>
<comment type="cofactor">
    <cofactor evidence="1">
        <name>FAD</name>
        <dbReference type="ChEBI" id="CHEBI:57692"/>
    </cofactor>
</comment>
<evidence type="ECO:0000313" key="20">
    <source>
        <dbReference type="Proteomes" id="UP000254291"/>
    </source>
</evidence>
<dbReference type="Pfam" id="PF05199">
    <property type="entry name" value="GMC_oxred_C"/>
    <property type="match status" value="1"/>
</dbReference>
<organism evidence="19 20">
    <name type="scientific">Mycolicibacterium gilvum</name>
    <dbReference type="NCBI Taxonomy" id="1804"/>
    <lineage>
        <taxon>Bacteria</taxon>
        <taxon>Bacillati</taxon>
        <taxon>Actinomycetota</taxon>
        <taxon>Actinomycetes</taxon>
        <taxon>Mycobacteriales</taxon>
        <taxon>Mycobacteriaceae</taxon>
        <taxon>Mycolicibacterium</taxon>
    </lineage>
</organism>
<keyword evidence="10" id="KW-0413">Isomerase</keyword>
<evidence type="ECO:0000256" key="1">
    <source>
        <dbReference type="ARBA" id="ARBA00001974"/>
    </source>
</evidence>
<dbReference type="InterPro" id="IPR007867">
    <property type="entry name" value="GMC_OxRtase_C"/>
</dbReference>
<evidence type="ECO:0000256" key="6">
    <source>
        <dbReference type="ARBA" id="ARBA00023002"/>
    </source>
</evidence>
<dbReference type="GO" id="GO:0008203">
    <property type="term" value="P:cholesterol metabolic process"/>
    <property type="evidence" value="ECO:0007669"/>
    <property type="project" value="UniProtKB-KW"/>
</dbReference>
<evidence type="ECO:0000256" key="7">
    <source>
        <dbReference type="ARBA" id="ARBA00023098"/>
    </source>
</evidence>
<dbReference type="PANTHER" id="PTHR47470">
    <property type="entry name" value="CHOLESTEROL OXIDASE"/>
    <property type="match status" value="1"/>
</dbReference>
<dbReference type="Proteomes" id="UP000254291">
    <property type="component" value="Unassembled WGS sequence"/>
</dbReference>
<keyword evidence="3" id="KW-0153">Cholesterol metabolism</keyword>
<dbReference type="SUPFAM" id="SSF51905">
    <property type="entry name" value="FAD/NAD(P)-binding domain"/>
    <property type="match status" value="1"/>
</dbReference>
<keyword evidence="4" id="KW-0285">Flavoprotein</keyword>
<evidence type="ECO:0000256" key="15">
    <source>
        <dbReference type="ARBA" id="ARBA00049778"/>
    </source>
</evidence>
<evidence type="ECO:0000256" key="5">
    <source>
        <dbReference type="ARBA" id="ARBA00022827"/>
    </source>
</evidence>
<reference evidence="19 20" key="1">
    <citation type="submission" date="2018-06" db="EMBL/GenBank/DDBJ databases">
        <authorList>
            <consortium name="Pathogen Informatics"/>
            <person name="Doyle S."/>
        </authorList>
    </citation>
    <scope>NUCLEOTIDE SEQUENCE [LARGE SCALE GENOMIC DNA]</scope>
    <source>
        <strain evidence="19 20">NCTC10742</strain>
    </source>
</reference>
<evidence type="ECO:0000256" key="14">
    <source>
        <dbReference type="ARBA" id="ARBA00049744"/>
    </source>
</evidence>
<evidence type="ECO:0000256" key="2">
    <source>
        <dbReference type="ARBA" id="ARBA00010790"/>
    </source>
</evidence>
<dbReference type="AlphaFoldDB" id="A0A378SIF9"/>